<name>A0A814G609_9BILA</name>
<evidence type="ECO:0000313" key="2">
    <source>
        <dbReference type="Proteomes" id="UP000663879"/>
    </source>
</evidence>
<protein>
    <submittedName>
        <fullName evidence="1">Uncharacterized protein</fullName>
    </submittedName>
</protein>
<keyword evidence="2" id="KW-1185">Reference proteome</keyword>
<proteinExistence type="predicted"/>
<evidence type="ECO:0000313" key="1">
    <source>
        <dbReference type="EMBL" id="CAF0994549.1"/>
    </source>
</evidence>
<dbReference type="EMBL" id="CAJNOC010003710">
    <property type="protein sequence ID" value="CAF0994549.1"/>
    <property type="molecule type" value="Genomic_DNA"/>
</dbReference>
<gene>
    <name evidence="1" type="ORF">OXX778_LOCUS16087</name>
</gene>
<organism evidence="1 2">
    <name type="scientific">Brachionus calyciflorus</name>
    <dbReference type="NCBI Taxonomy" id="104777"/>
    <lineage>
        <taxon>Eukaryota</taxon>
        <taxon>Metazoa</taxon>
        <taxon>Spiralia</taxon>
        <taxon>Gnathifera</taxon>
        <taxon>Rotifera</taxon>
        <taxon>Eurotatoria</taxon>
        <taxon>Monogononta</taxon>
        <taxon>Pseudotrocha</taxon>
        <taxon>Ploima</taxon>
        <taxon>Brachionidae</taxon>
        <taxon>Brachionus</taxon>
    </lineage>
</organism>
<accession>A0A814G609</accession>
<dbReference type="OrthoDB" id="411173at2759"/>
<comment type="caution">
    <text evidence="1">The sequence shown here is derived from an EMBL/GenBank/DDBJ whole genome shotgun (WGS) entry which is preliminary data.</text>
</comment>
<dbReference type="Proteomes" id="UP000663879">
    <property type="component" value="Unassembled WGS sequence"/>
</dbReference>
<reference evidence="1" key="1">
    <citation type="submission" date="2021-02" db="EMBL/GenBank/DDBJ databases">
        <authorList>
            <person name="Nowell W R."/>
        </authorList>
    </citation>
    <scope>NUCLEOTIDE SEQUENCE</scope>
    <source>
        <strain evidence="1">Ploen Becks lab</strain>
    </source>
</reference>
<dbReference type="AlphaFoldDB" id="A0A814G609"/>
<sequence>MGEDSSVGCIMDVEANGRRFDPRWSEAELEKFADDIRSYLFAKSATNLLQEKINDVNRWYIDKKCA</sequence>